<dbReference type="RefSeq" id="WP_077992583.1">
    <property type="nucleotide sequence ID" value="NZ_CP015625.1"/>
</dbReference>
<keyword evidence="3" id="KW-1185">Reference proteome</keyword>
<organism evidence="2 3">
    <name type="scientific">Bartonella choladocola</name>
    <dbReference type="NCBI Taxonomy" id="2750995"/>
    <lineage>
        <taxon>Bacteria</taxon>
        <taxon>Pseudomonadati</taxon>
        <taxon>Pseudomonadota</taxon>
        <taxon>Alphaproteobacteria</taxon>
        <taxon>Hyphomicrobiales</taxon>
        <taxon>Bartonellaceae</taxon>
        <taxon>Bartonella</taxon>
    </lineage>
</organism>
<dbReference type="InterPro" id="IPR013022">
    <property type="entry name" value="Xyl_isomerase-like_TIM-brl"/>
</dbReference>
<dbReference type="Proteomes" id="UP000189632">
    <property type="component" value="Chromosome"/>
</dbReference>
<gene>
    <name evidence="2" type="ORF">BBC0122_014470</name>
</gene>
<feature type="domain" description="Xylose isomerase-like TIM barrel" evidence="1">
    <location>
        <begin position="22"/>
        <end position="244"/>
    </location>
</feature>
<dbReference type="AlphaFoldDB" id="A0A1U9MI31"/>
<dbReference type="GO" id="GO:0016853">
    <property type="term" value="F:isomerase activity"/>
    <property type="evidence" value="ECO:0007669"/>
    <property type="project" value="UniProtKB-KW"/>
</dbReference>
<dbReference type="Gene3D" id="3.20.20.150">
    <property type="entry name" value="Divalent-metal-dependent TIM barrel enzymes"/>
    <property type="match status" value="1"/>
</dbReference>
<dbReference type="InterPro" id="IPR050312">
    <property type="entry name" value="IolE/XylAMocC-like"/>
</dbReference>
<evidence type="ECO:0000313" key="3">
    <source>
        <dbReference type="Proteomes" id="UP000189632"/>
    </source>
</evidence>
<dbReference type="Pfam" id="PF01261">
    <property type="entry name" value="AP_endonuc_2"/>
    <property type="match status" value="1"/>
</dbReference>
<accession>A0A1U9MI31</accession>
<dbReference type="PANTHER" id="PTHR12110:SF48">
    <property type="entry name" value="BLL3656 PROTEIN"/>
    <property type="match status" value="1"/>
</dbReference>
<dbReference type="InterPro" id="IPR036237">
    <property type="entry name" value="Xyl_isomerase-like_sf"/>
</dbReference>
<proteinExistence type="predicted"/>
<dbReference type="KEGG" id="bapi:BBC0122_014470"/>
<dbReference type="PANTHER" id="PTHR12110">
    <property type="entry name" value="HYDROXYPYRUVATE ISOMERASE"/>
    <property type="match status" value="1"/>
</dbReference>
<sequence>MAHTFSLAFLTVGNISPIETIKIASRLGYTSVGLRMLPAAPTEAAYPLLTDKQLLKDTVSALEDYNIKVGDVEIVRLQDKTDVASFKPFIENAHALAAKHVLVAADDFDRNRLCDNFLQFCELAGTANLTADLEFMPWTAVKSIKEARAIIEKIKSPNAGILIDALHFDRSDSTLEDIENLPSSFLHYVQLCDGPIPYKHDDASLIAVARGARLMPGSGNIDLVSLVKAIPEDLPISLEVPNLDILEKQGPEACARLAIEGAKRVLDQAGRGWSLRE</sequence>
<name>A0A1U9MI31_9HYPH</name>
<evidence type="ECO:0000313" key="2">
    <source>
        <dbReference type="EMBL" id="AQT47554.1"/>
    </source>
</evidence>
<keyword evidence="2" id="KW-0413">Isomerase</keyword>
<dbReference type="OrthoDB" id="9072761at2"/>
<evidence type="ECO:0000259" key="1">
    <source>
        <dbReference type="Pfam" id="PF01261"/>
    </source>
</evidence>
<protein>
    <submittedName>
        <fullName evidence="2">Sugar phosphate isomerase/epimerase</fullName>
    </submittedName>
</protein>
<dbReference type="SUPFAM" id="SSF51658">
    <property type="entry name" value="Xylose isomerase-like"/>
    <property type="match status" value="1"/>
</dbReference>
<dbReference type="EMBL" id="CP015625">
    <property type="protein sequence ID" value="AQT47554.1"/>
    <property type="molecule type" value="Genomic_DNA"/>
</dbReference>
<reference evidence="2 3" key="1">
    <citation type="submission" date="2016-11" db="EMBL/GenBank/DDBJ databases">
        <title>Comparative genomics of Bartonella apis.</title>
        <authorList>
            <person name="Engel P."/>
        </authorList>
    </citation>
    <scope>NUCLEOTIDE SEQUENCE [LARGE SCALE GENOMIC DNA]</scope>
    <source>
        <strain evidence="2 3">BBC0122</strain>
    </source>
</reference>